<protein>
    <submittedName>
        <fullName evidence="2">Uncharacterized protein</fullName>
    </submittedName>
</protein>
<dbReference type="AlphaFoldDB" id="X0VK54"/>
<proteinExistence type="predicted"/>
<reference evidence="2" key="1">
    <citation type="journal article" date="2014" name="Front. Microbiol.">
        <title>High frequency of phylogenetically diverse reductive dehalogenase-homologous genes in deep subseafloor sedimentary metagenomes.</title>
        <authorList>
            <person name="Kawai M."/>
            <person name="Futagami T."/>
            <person name="Toyoda A."/>
            <person name="Takaki Y."/>
            <person name="Nishi S."/>
            <person name="Hori S."/>
            <person name="Arai W."/>
            <person name="Tsubouchi T."/>
            <person name="Morono Y."/>
            <person name="Uchiyama I."/>
            <person name="Ito T."/>
            <person name="Fujiyama A."/>
            <person name="Inagaki F."/>
            <person name="Takami H."/>
        </authorList>
    </citation>
    <scope>NUCLEOTIDE SEQUENCE</scope>
    <source>
        <strain evidence="2">Expedition CK06-06</strain>
    </source>
</reference>
<dbReference type="EMBL" id="BARS01022138">
    <property type="protein sequence ID" value="GAG11577.1"/>
    <property type="molecule type" value="Genomic_DNA"/>
</dbReference>
<sequence>KKGKMLNIAVHSDDNEIRGNFKLDPKGVTVGKGGYIADTDEAYSLTSDGVVKKGVHNYSENIDEPYTLYANQDLVGRVGKKVNLKKKYGASKVIDKKKTKKREEITNEIGGKATNVSKTKEVTRSRRGGKVIVTKKKSKNSLDTGGFQITTAQQKGRKTKSKTKEVKGKSLTRSGNTKDAGQRKQTYKSQYTTKGQKSKFGGDIGYEGKSKYKSKNYGEYGIYKKGAKTKEVKPATN</sequence>
<feature type="non-terminal residue" evidence="2">
    <location>
        <position position="1"/>
    </location>
</feature>
<evidence type="ECO:0000256" key="1">
    <source>
        <dbReference type="SAM" id="MobiDB-lite"/>
    </source>
</evidence>
<feature type="compositionally biased region" description="Polar residues" evidence="1">
    <location>
        <begin position="141"/>
        <end position="154"/>
    </location>
</feature>
<name>X0VK54_9ZZZZ</name>
<feature type="compositionally biased region" description="Basic residues" evidence="1">
    <location>
        <begin position="125"/>
        <end position="139"/>
    </location>
</feature>
<feature type="region of interest" description="Disordered" evidence="1">
    <location>
        <begin position="98"/>
        <end position="212"/>
    </location>
</feature>
<gene>
    <name evidence="2" type="ORF">S01H1_35425</name>
</gene>
<accession>X0VK54</accession>
<evidence type="ECO:0000313" key="2">
    <source>
        <dbReference type="EMBL" id="GAG11577.1"/>
    </source>
</evidence>
<comment type="caution">
    <text evidence="2">The sequence shown here is derived from an EMBL/GenBank/DDBJ whole genome shotgun (WGS) entry which is preliminary data.</text>
</comment>
<feature type="compositionally biased region" description="Polar residues" evidence="1">
    <location>
        <begin position="171"/>
        <end position="195"/>
    </location>
</feature>
<organism evidence="2">
    <name type="scientific">marine sediment metagenome</name>
    <dbReference type="NCBI Taxonomy" id="412755"/>
    <lineage>
        <taxon>unclassified sequences</taxon>
        <taxon>metagenomes</taxon>
        <taxon>ecological metagenomes</taxon>
    </lineage>
</organism>